<feature type="compositionally biased region" description="Basic and acidic residues" evidence="2">
    <location>
        <begin position="1107"/>
        <end position="1141"/>
    </location>
</feature>
<dbReference type="InterPro" id="IPR033184">
    <property type="entry name" value="PRRC2"/>
</dbReference>
<feature type="compositionally biased region" description="Basic and acidic residues" evidence="2">
    <location>
        <begin position="265"/>
        <end position="288"/>
    </location>
</feature>
<feature type="compositionally biased region" description="Polar residues" evidence="2">
    <location>
        <begin position="1892"/>
        <end position="1903"/>
    </location>
</feature>
<dbReference type="Pfam" id="PF07001">
    <property type="entry name" value="BAT2_N"/>
    <property type="match status" value="1"/>
</dbReference>
<keyword evidence="5" id="KW-1185">Reference proteome</keyword>
<accession>A0A7M5VGK0</accession>
<organism evidence="4 5">
    <name type="scientific">Clytia hemisphaerica</name>
    <dbReference type="NCBI Taxonomy" id="252671"/>
    <lineage>
        <taxon>Eukaryota</taxon>
        <taxon>Metazoa</taxon>
        <taxon>Cnidaria</taxon>
        <taxon>Hydrozoa</taxon>
        <taxon>Hydroidolina</taxon>
        <taxon>Leptothecata</taxon>
        <taxon>Obeliida</taxon>
        <taxon>Clytiidae</taxon>
        <taxon>Clytia</taxon>
    </lineage>
</organism>
<dbReference type="PANTHER" id="PTHR14038:SF0">
    <property type="entry name" value="LP18708P"/>
    <property type="match status" value="1"/>
</dbReference>
<feature type="compositionally biased region" description="Low complexity" evidence="2">
    <location>
        <begin position="1626"/>
        <end position="1679"/>
    </location>
</feature>
<protein>
    <recommendedName>
        <fullName evidence="3">BAT2 N-terminal domain-containing protein</fullName>
    </recommendedName>
</protein>
<feature type="compositionally biased region" description="Polar residues" evidence="2">
    <location>
        <begin position="2622"/>
        <end position="2631"/>
    </location>
</feature>
<feature type="compositionally biased region" description="Polar residues" evidence="2">
    <location>
        <begin position="177"/>
        <end position="212"/>
    </location>
</feature>
<feature type="compositionally biased region" description="Basic and acidic residues" evidence="2">
    <location>
        <begin position="605"/>
        <end position="628"/>
    </location>
</feature>
<feature type="compositionally biased region" description="Polar residues" evidence="2">
    <location>
        <begin position="146"/>
        <end position="155"/>
    </location>
</feature>
<feature type="compositionally biased region" description="Basic and acidic residues" evidence="2">
    <location>
        <begin position="1378"/>
        <end position="1395"/>
    </location>
</feature>
<feature type="region of interest" description="Disordered" evidence="2">
    <location>
        <begin position="1"/>
        <end position="212"/>
    </location>
</feature>
<dbReference type="GO" id="GO:0030154">
    <property type="term" value="P:cell differentiation"/>
    <property type="evidence" value="ECO:0007669"/>
    <property type="project" value="TreeGrafter"/>
</dbReference>
<feature type="domain" description="BAT2 N-terminal" evidence="3">
    <location>
        <begin position="7"/>
        <end position="179"/>
    </location>
</feature>
<feature type="compositionally biased region" description="Polar residues" evidence="2">
    <location>
        <begin position="2600"/>
        <end position="2612"/>
    </location>
</feature>
<feature type="compositionally biased region" description="Polar residues" evidence="2">
    <location>
        <begin position="1409"/>
        <end position="1420"/>
    </location>
</feature>
<dbReference type="InterPro" id="IPR009738">
    <property type="entry name" value="BAT2_N"/>
</dbReference>
<feature type="compositionally biased region" description="Basic and acidic residues" evidence="2">
    <location>
        <begin position="1435"/>
        <end position="1487"/>
    </location>
</feature>
<feature type="compositionally biased region" description="Low complexity" evidence="2">
    <location>
        <begin position="391"/>
        <end position="400"/>
    </location>
</feature>
<feature type="region of interest" description="Disordered" evidence="2">
    <location>
        <begin position="246"/>
        <end position="1531"/>
    </location>
</feature>
<keyword evidence="1" id="KW-0597">Phosphoprotein</keyword>
<feature type="compositionally biased region" description="Polar residues" evidence="2">
    <location>
        <begin position="90"/>
        <end position="105"/>
    </location>
</feature>
<feature type="compositionally biased region" description="Basic and acidic residues" evidence="2">
    <location>
        <begin position="1907"/>
        <end position="1923"/>
    </location>
</feature>
<sequence length="2657" mass="299672">MSQYSNNKGKDTGKKYASFNINPSFQRSKGDGKTGQGNRGHGMQSLGKVQSRRVLKPVNLASLKSENLGNDPLVNLVPTGSQGWGKKETTQTSNQERSTSGSNQPPHGAKIDSSEKQEKQEVVLRPNAGVEPGKTSDQMPKKWGSKANSQSSDSPYFQREFPTLGQEGNKREASGEGDQNVNPQGMAPQQSDGSKPGENATNMLNHPNFNGNQFPYPYAFMPGPGGARMPIHPYYFPYPGSGGKMPPFDPNFMQRMPPPFNQNKGKMERPSTIKDTDLRNLDKEKDENGWAAAQDEVDYNAKLVFDESDESDDDRSSGKKNDRGKERTPNQKRREASEKKEHPGWPAGYPPFHPQMMNWRMPMPPSGAGPQGAPQGYPFPPFFYMPPGMYPPNMQQMQQQPPMPQEDKSKPESKQEPNAVREDQRKQEKTKPSPFDDETGSTENKSRTTDDKARPKKDLYQPQYKEDKPKSALDSGLKSDSKFRSRNNSEASDSSRRSFRGSQSDIKDRNEENNKADNSKMRVMRRKESVDSSSSEVHASDKEPEKQTAVRTAWDEDDPKEQENKTVRRGIHPKGGLKDLSVTRKDEQRSQGRHETESNAPSGQRYKEMRLPRNNDSSKTKSRTDRPSDTTQGPPANNKPSPWANVVSGDKKKVTTGDNQMKSLVEIQKEEEKRQKDDATNIKTEEPRQSPDENKFRSDNVDRYQGNKPRPQGRQNYDQRNDRRPFDRERPDRGGERPDRGGDRNFDRKSRLSGRTERGYEQRDNRQDNDRRGEYRERRDDDKRPPRDRRDRNQYDKDRPFDKDRVDKYNDRRDKRDFNNRDREDRRDNYRDIRKDNRDNNRRDYRNEKRDKNEEVKYRGDENEKRDTEKGSKQSLTDKTEVTPKEDRKDDRPTESRDDKNIANRSDRQLGQRDSNRSDKSYDDRKQDYRKREDRNDYRNDSRNRDDRKDTRPRDRQNRGESRNYEERNDWRKDRPPREKEDRSDTRGKDRGDDRKDYRKDSRTRDRGERNESRTRDDRNDYRNDPRNKDGGNKRWEKKEKPFQKTSSTDDVKSATVENKEGSKSEETTLQTVQPIKADDQPSAKPTVEESKDGEKSQDTTISSSSKEVEKESTAKPHQNERSERRYDDREDSMGHREFNKRGRGRGRGGSGGMDRYSRNSYRDKSSNKYNKGEQGDTEGEVDEENRRGKRFEARSTTNWEEPPPRFRGRGRGGKPEGVPRGRGRGGRGGREFNQRVGRDRNEETEDGEKFKSSEENRPSFEDKSELDGESKSVSTDRKQRLSSSSAPREKRGSLAAKTGRVGRGAGRGATRSVRGGKTPFLANRQQVGDPGKQRKSREENASSAADKNTSNNKSLSTQKDENNTDDVMMHSPPKKVKSQEKREEKKRDISREFDLNNIRSVVVIDDIPNTQQDQSAKNSISEDDGFTMVTSKKQLREQRDRAREEEKKKQKTEQKKEQQAAKDAAKNKERQQTAANRKEGQAKENKPPVTTTPTTKPSSETSSQATTPVTSVSTSVTSKASTTTVSSGSNAAMAAIGGWEPAQSLMRTSQPPATITPSEATKLPISNVNAWQRPLTLNAVASVPDPRAVGTGKPSSSQTSVKGSLVPSHPTPESASPLVTPPTLTPISTISPSAMEPISEKLPPSSTSTKTLPTSETVKASVASTKTDTSVTTVATDKPSTAKPKSKKETIEQANRSQQGSKDSDVKKDKRDPKKRENRTEKPPRFQSQNDKNRRDGSNRREDGKSRYDDNKGRYEDGKGRYDDGKGRYDNRNKRYERDGKRGERSERDNRDRVDRDREDPRSRKRTADRQRKNDSKTSNDSEKPKTSKANGTIDKAPNVNRKPPPAVSASHKKAMVNDDVFVATEVAQLESAKSILSAADKVVGSKKPSLKSQSSIGSFTTGEDPDIKIESADFKDEDERNANQTARSVIKSLSDDEERSLETRSLPGSPPLVVKIPEPIVSGPSSDPGRAPSPNKTQAPTMDQEMNEMNRRLFNTRRVWETSPWSEAKEATSNTQAIVSSIGVVDTGSSEMTADTSASLLESDPVVSVKAPESAPSTDSVNKTDEKPSLSGFSNMTKRPEQQICKVKPQQQAQQPNAQPHEATRLNQPKSEGERTINTNTQNPLSKLSYMLPVNNRENALYATSENNYSESFRSATNQFTTLGSSGPTLPHNQLSSLQVGNAGNLYGTGMTWQMMSGSTIQTQQTQKSVPYPSQNHGSLFTSPVSLSSNPMIMSYDSNFDHQRTSSSMQRQPIPILPLQQQQQTQHPNAINSIMGVIPTTVHASGRPLRRDQLYRNSDALNNPNITLLLNQATSLPQHLAIAAQQHAQQNTDLTKHVNAKPFQPTTQTPPLMQSPPIMQQSVPIPQHQIHAAMFRPQSSTQRGVAPPRQHHSQNLPGQSLLQNQQRQNIVQMQQQANPLVAPVRPRPLQQSMNPSKPSVDRSINMNYLKGSAPHSVNVNNARRQPQMNHVQLSNQALPNHFVASSIIHQHQQPQHHVHRSVGPIQRPSSNQHIPNFPSTAIAQQVQHPSQQQPIVTNETIDFKKIQRQKMLEDTKKYFQKEQHHGPTGSPSIEKMEENPSPDKMVADQQRDKKFASTKMNSSAPASSFPKNIMHDRNGGSATRQSPSLDESKKNGAATSPAIQENRRSVPSNVS</sequence>
<feature type="compositionally biased region" description="Basic and acidic residues" evidence="2">
    <location>
        <begin position="1229"/>
        <end position="1280"/>
    </location>
</feature>
<name>A0A7M5VGK0_9CNID</name>
<feature type="compositionally biased region" description="Basic and acidic residues" evidence="2">
    <location>
        <begin position="1732"/>
        <end position="1827"/>
    </location>
</feature>
<reference evidence="4" key="1">
    <citation type="submission" date="2021-01" db="UniProtKB">
        <authorList>
            <consortium name="EnsemblMetazoa"/>
        </authorList>
    </citation>
    <scope>IDENTIFICATION</scope>
</reference>
<feature type="compositionally biased region" description="Low complexity" evidence="2">
    <location>
        <begin position="1488"/>
        <end position="1528"/>
    </location>
</feature>
<dbReference type="GeneID" id="136816774"/>
<feature type="compositionally biased region" description="Basic and acidic residues" evidence="2">
    <location>
        <begin position="314"/>
        <end position="343"/>
    </location>
</feature>
<feature type="compositionally biased region" description="Polar residues" evidence="2">
    <location>
        <begin position="2639"/>
        <end position="2657"/>
    </location>
</feature>
<feature type="compositionally biased region" description="Basic and acidic residues" evidence="2">
    <location>
        <begin position="2587"/>
        <end position="2597"/>
    </location>
</feature>
<feature type="compositionally biased region" description="Polar residues" evidence="2">
    <location>
        <begin position="629"/>
        <end position="640"/>
    </location>
</feature>
<evidence type="ECO:0000313" key="5">
    <source>
        <dbReference type="Proteomes" id="UP000594262"/>
    </source>
</evidence>
<feature type="compositionally biased region" description="Basic and acidic residues" evidence="2">
    <location>
        <begin position="538"/>
        <end position="548"/>
    </location>
</feature>
<feature type="compositionally biased region" description="Basic and acidic residues" evidence="2">
    <location>
        <begin position="109"/>
        <end position="122"/>
    </location>
</feature>
<feature type="compositionally biased region" description="Polar residues" evidence="2">
    <location>
        <begin position="2107"/>
        <end position="2125"/>
    </location>
</feature>
<feature type="compositionally biased region" description="Basic and acidic residues" evidence="2">
    <location>
        <begin position="717"/>
        <end position="1067"/>
    </location>
</feature>
<feature type="compositionally biased region" description="Polar residues" evidence="2">
    <location>
        <begin position="1342"/>
        <end position="1358"/>
    </location>
</feature>
<feature type="compositionally biased region" description="Basic and acidic residues" evidence="2">
    <location>
        <begin position="505"/>
        <end position="530"/>
    </location>
</feature>
<dbReference type="PANTHER" id="PTHR14038">
    <property type="entry name" value="BAT2 HLA-B-ASSOCIATED TRANSCRIPT 2"/>
    <property type="match status" value="1"/>
</dbReference>
<proteinExistence type="predicted"/>
<evidence type="ECO:0000259" key="3">
    <source>
        <dbReference type="Pfam" id="PF07001"/>
    </source>
</evidence>
<feature type="region of interest" description="Disordered" evidence="2">
    <location>
        <begin position="2046"/>
        <end position="2125"/>
    </location>
</feature>
<feature type="compositionally biased region" description="Basic and acidic residues" evidence="2">
    <location>
        <begin position="1156"/>
        <end position="1175"/>
    </location>
</feature>
<evidence type="ECO:0000256" key="1">
    <source>
        <dbReference type="ARBA" id="ARBA00022553"/>
    </source>
</evidence>
<feature type="region of interest" description="Disordered" evidence="2">
    <location>
        <begin position="1582"/>
        <end position="1856"/>
    </location>
</feature>
<feature type="compositionally biased region" description="Basic and acidic residues" evidence="2">
    <location>
        <begin position="1703"/>
        <end position="1725"/>
    </location>
</feature>
<feature type="compositionally biased region" description="Pro residues" evidence="2">
    <location>
        <begin position="377"/>
        <end position="390"/>
    </location>
</feature>
<feature type="compositionally biased region" description="Basic and acidic residues" evidence="2">
    <location>
        <begin position="444"/>
        <end position="483"/>
    </location>
</feature>
<feature type="region of interest" description="Disordered" evidence="2">
    <location>
        <begin position="2561"/>
        <end position="2657"/>
    </location>
</feature>
<feature type="compositionally biased region" description="Basic and acidic residues" evidence="2">
    <location>
        <begin position="667"/>
        <end position="702"/>
    </location>
</feature>
<dbReference type="OrthoDB" id="6022773at2759"/>
<feature type="compositionally biased region" description="Basic and acidic residues" evidence="2">
    <location>
        <begin position="581"/>
        <end position="597"/>
    </location>
</feature>
<feature type="compositionally biased region" description="Polar residues" evidence="2">
    <location>
        <begin position="1594"/>
        <end position="1603"/>
    </location>
</feature>
<feature type="compositionally biased region" description="Basic and acidic residues" evidence="2">
    <location>
        <begin position="1077"/>
        <end position="1098"/>
    </location>
</feature>
<feature type="compositionally biased region" description="Basic and acidic residues" evidence="2">
    <location>
        <begin position="1185"/>
        <end position="1194"/>
    </location>
</feature>
<dbReference type="EnsemblMetazoa" id="CLYHEMT011792.1">
    <property type="protein sequence ID" value="CLYHEMP011792.1"/>
    <property type="gene ID" value="CLYHEMG011792"/>
</dbReference>
<feature type="compositionally biased region" description="Low complexity" evidence="2">
    <location>
        <begin position="2091"/>
        <end position="2102"/>
    </location>
</feature>
<evidence type="ECO:0000256" key="2">
    <source>
        <dbReference type="SAM" id="MobiDB-lite"/>
    </source>
</evidence>
<dbReference type="Proteomes" id="UP000594262">
    <property type="component" value="Unplaced"/>
</dbReference>
<evidence type="ECO:0000313" key="4">
    <source>
        <dbReference type="EnsemblMetazoa" id="CLYHEMP011792.1"/>
    </source>
</evidence>
<feature type="compositionally biased region" description="Basic and acidic residues" evidence="2">
    <location>
        <begin position="405"/>
        <end position="431"/>
    </location>
</feature>
<dbReference type="RefSeq" id="XP_066929197.1">
    <property type="nucleotide sequence ID" value="XM_067073096.1"/>
</dbReference>
<feature type="region of interest" description="Disordered" evidence="2">
    <location>
        <begin position="1882"/>
        <end position="1992"/>
    </location>
</feature>